<accession>A0A369J2J0</accession>
<name>A0A369J2J0_HYPMA</name>
<proteinExistence type="predicted"/>
<dbReference type="InParanoid" id="A0A369J2J0"/>
<evidence type="ECO:0000256" key="1">
    <source>
        <dbReference type="SAM" id="MobiDB-lite"/>
    </source>
</evidence>
<protein>
    <submittedName>
        <fullName evidence="2">Uncharacterized protein</fullName>
    </submittedName>
</protein>
<sequence>MYSSRTRDKRGEVQPQLAPGGGVRKRHVMAEQAPKGEVDGVCACWDVVDSESREPGKTGPRRQRVGAFVGILV</sequence>
<feature type="region of interest" description="Disordered" evidence="1">
    <location>
        <begin position="1"/>
        <end position="25"/>
    </location>
</feature>
<comment type="caution">
    <text evidence="2">The sequence shown here is derived from an EMBL/GenBank/DDBJ whole genome shotgun (WGS) entry which is preliminary data.</text>
</comment>
<gene>
    <name evidence="2" type="ORF">Hypma_003137</name>
</gene>
<dbReference type="Proteomes" id="UP000076154">
    <property type="component" value="Unassembled WGS sequence"/>
</dbReference>
<keyword evidence="3" id="KW-1185">Reference proteome</keyword>
<evidence type="ECO:0000313" key="3">
    <source>
        <dbReference type="Proteomes" id="UP000076154"/>
    </source>
</evidence>
<reference evidence="2" key="1">
    <citation type="submission" date="2018-04" db="EMBL/GenBank/DDBJ databases">
        <title>Whole genome sequencing of Hypsizygus marmoreus.</title>
        <authorList>
            <person name="Choi I.-G."/>
            <person name="Min B."/>
            <person name="Kim J.-G."/>
            <person name="Kim S."/>
            <person name="Oh Y.-L."/>
            <person name="Kong W.-S."/>
            <person name="Park H."/>
            <person name="Jeong J."/>
            <person name="Song E.-S."/>
        </authorList>
    </citation>
    <scope>NUCLEOTIDE SEQUENCE [LARGE SCALE GENOMIC DNA]</scope>
    <source>
        <strain evidence="2">51987-8</strain>
    </source>
</reference>
<evidence type="ECO:0000313" key="2">
    <source>
        <dbReference type="EMBL" id="RDB16231.1"/>
    </source>
</evidence>
<dbReference type="EMBL" id="LUEZ02000129">
    <property type="protein sequence ID" value="RDB16231.1"/>
    <property type="molecule type" value="Genomic_DNA"/>
</dbReference>
<feature type="compositionally biased region" description="Basic and acidic residues" evidence="1">
    <location>
        <begin position="1"/>
        <end position="12"/>
    </location>
</feature>
<organism evidence="2 3">
    <name type="scientific">Hypsizygus marmoreus</name>
    <name type="common">White beech mushroom</name>
    <name type="synonym">Agaricus marmoreus</name>
    <dbReference type="NCBI Taxonomy" id="39966"/>
    <lineage>
        <taxon>Eukaryota</taxon>
        <taxon>Fungi</taxon>
        <taxon>Dikarya</taxon>
        <taxon>Basidiomycota</taxon>
        <taxon>Agaricomycotina</taxon>
        <taxon>Agaricomycetes</taxon>
        <taxon>Agaricomycetidae</taxon>
        <taxon>Agaricales</taxon>
        <taxon>Tricholomatineae</taxon>
        <taxon>Lyophyllaceae</taxon>
        <taxon>Hypsizygus</taxon>
    </lineage>
</organism>
<dbReference type="AlphaFoldDB" id="A0A369J2J0"/>